<dbReference type="GO" id="GO:0016874">
    <property type="term" value="F:ligase activity"/>
    <property type="evidence" value="ECO:0007669"/>
    <property type="project" value="UniProtKB-KW"/>
</dbReference>
<protein>
    <submittedName>
        <fullName evidence="3">Long-chain-fatty-acid--CoA ligase</fullName>
    </submittedName>
</protein>
<reference evidence="3 4" key="1">
    <citation type="journal article" date="2019" name="Emerg. Microbes Infect.">
        <title>Comprehensive subspecies identification of 175 nontuberculous mycobacteria species based on 7547 genomic profiles.</title>
        <authorList>
            <person name="Matsumoto Y."/>
            <person name="Kinjo T."/>
            <person name="Motooka D."/>
            <person name="Nabeya D."/>
            <person name="Jung N."/>
            <person name="Uechi K."/>
            <person name="Horii T."/>
            <person name="Iida T."/>
            <person name="Fujita J."/>
            <person name="Nakamura S."/>
        </authorList>
    </citation>
    <scope>NUCLEOTIDE SEQUENCE [LARGE SCALE GENOMIC DNA]</scope>
    <source>
        <strain evidence="3 4">JCM 30725</strain>
    </source>
</reference>
<evidence type="ECO:0000259" key="2">
    <source>
        <dbReference type="Pfam" id="PF00501"/>
    </source>
</evidence>
<keyword evidence="4" id="KW-1185">Reference proteome</keyword>
<comment type="similarity">
    <text evidence="1">Belongs to the ATP-dependent AMP-binding enzyme family.</text>
</comment>
<dbReference type="PANTHER" id="PTHR22754:SF32">
    <property type="entry name" value="DISCO-INTERACTING PROTEIN 2"/>
    <property type="match status" value="1"/>
</dbReference>
<dbReference type="NCBIfam" id="NF005850">
    <property type="entry name" value="PRK07768.1"/>
    <property type="match status" value="1"/>
</dbReference>
<dbReference type="Pfam" id="PF00501">
    <property type="entry name" value="AMP-binding"/>
    <property type="match status" value="1"/>
</dbReference>
<sequence>MGVGRGGSVAVLATDAADVAPLAQAAWLRGVSLTMLQQPTPRTDPTVWLADTVRAIGLIKAVVVVVGDQFLAARDQLSAQRLVVCTVDSLRAAEPAEFDIEPDDADIALRQLTSGSTGVPKAVEISHGNLAASGIALRDGLDVDISTDVFVSWLPLSHDMGMIAFLCLPMHLGVELVSVPPDEFLRRPIVWTELISRYRGTTTAGPNFAYSVLARALQRADPSTIDLSSLRVAVNGAEPIDNRDVAEFCTVGARFGMRKAAVMPGYGLAEATLVVSLGAADDPAVFDKVSRQAVVEAHRALPSCGASEQVRHVVSVGTPVTGMEVRISRGGQPLPHREIGAIEVRGPSVAVNYLTSAGVVPLARDDGWFDTGDLGYLDEHGRLYVCGRAKDLIVLAGRNLYPHDIERAAETVDGVRKGCVIAVRVDGDPEGFAVLAEVHNADAEDERLRISRALTARVSRHVGHLPRHVLLFPAGRLPKTASGKLRRSSARELLPAPTSMSVVTK</sequence>
<organism evidence="3 4">
    <name type="scientific">Mycobacterium bourgelatii</name>
    <dbReference type="NCBI Taxonomy" id="1273442"/>
    <lineage>
        <taxon>Bacteria</taxon>
        <taxon>Bacillati</taxon>
        <taxon>Actinomycetota</taxon>
        <taxon>Actinomycetes</taxon>
        <taxon>Mycobacteriales</taxon>
        <taxon>Mycobacteriaceae</taxon>
        <taxon>Mycobacterium</taxon>
    </lineage>
</organism>
<keyword evidence="3" id="KW-0436">Ligase</keyword>
<dbReference type="Gene3D" id="3.30.300.30">
    <property type="match status" value="1"/>
</dbReference>
<dbReference type="InterPro" id="IPR045851">
    <property type="entry name" value="AMP-bd_C_sf"/>
</dbReference>
<proteinExistence type="inferred from homology"/>
<evidence type="ECO:0000256" key="1">
    <source>
        <dbReference type="ARBA" id="ARBA00006432"/>
    </source>
</evidence>
<dbReference type="InterPro" id="IPR000873">
    <property type="entry name" value="AMP-dep_synth/lig_dom"/>
</dbReference>
<comment type="caution">
    <text evidence="3">The sequence shown here is derived from an EMBL/GenBank/DDBJ whole genome shotgun (WGS) entry which is preliminary data.</text>
</comment>
<feature type="domain" description="AMP-dependent synthetase/ligase" evidence="2">
    <location>
        <begin position="2"/>
        <end position="354"/>
    </location>
</feature>
<evidence type="ECO:0000313" key="4">
    <source>
        <dbReference type="Proteomes" id="UP000465360"/>
    </source>
</evidence>
<dbReference type="PANTHER" id="PTHR22754">
    <property type="entry name" value="DISCO-INTERACTING PROTEIN 2 DIP2 -RELATED"/>
    <property type="match status" value="1"/>
</dbReference>
<dbReference type="AlphaFoldDB" id="A0A7I9YML9"/>
<dbReference type="GO" id="GO:0070566">
    <property type="term" value="F:adenylyltransferase activity"/>
    <property type="evidence" value="ECO:0007669"/>
    <property type="project" value="TreeGrafter"/>
</dbReference>
<dbReference type="Proteomes" id="UP000465360">
    <property type="component" value="Unassembled WGS sequence"/>
</dbReference>
<accession>A0A7I9YML9</accession>
<dbReference type="EMBL" id="BLKZ01000001">
    <property type="protein sequence ID" value="GFG89812.1"/>
    <property type="molecule type" value="Genomic_DNA"/>
</dbReference>
<dbReference type="InterPro" id="IPR042099">
    <property type="entry name" value="ANL_N_sf"/>
</dbReference>
<dbReference type="GO" id="GO:0005886">
    <property type="term" value="C:plasma membrane"/>
    <property type="evidence" value="ECO:0007669"/>
    <property type="project" value="TreeGrafter"/>
</dbReference>
<dbReference type="Gene3D" id="3.40.50.12780">
    <property type="entry name" value="N-terminal domain of ligase-like"/>
    <property type="match status" value="1"/>
</dbReference>
<gene>
    <name evidence="3" type="ORF">MBOU_18540</name>
</gene>
<dbReference type="SUPFAM" id="SSF56801">
    <property type="entry name" value="Acetyl-CoA synthetase-like"/>
    <property type="match status" value="1"/>
</dbReference>
<dbReference type="GO" id="GO:0006633">
    <property type="term" value="P:fatty acid biosynthetic process"/>
    <property type="evidence" value="ECO:0007669"/>
    <property type="project" value="TreeGrafter"/>
</dbReference>
<name>A0A7I9YML9_MYCBU</name>
<evidence type="ECO:0000313" key="3">
    <source>
        <dbReference type="EMBL" id="GFG89812.1"/>
    </source>
</evidence>